<reference evidence="1" key="2">
    <citation type="submission" date="2022-08" db="UniProtKB">
        <authorList>
            <consortium name="EnsemblMetazoa"/>
        </authorList>
    </citation>
    <scope>IDENTIFICATION</scope>
    <source>
        <strain evidence="1">STECLA/ALBI9_A</strain>
    </source>
</reference>
<protein>
    <submittedName>
        <fullName evidence="1">Uncharacterized protein</fullName>
    </submittedName>
</protein>
<dbReference type="Proteomes" id="UP000069272">
    <property type="component" value="Chromosome X"/>
</dbReference>
<proteinExistence type="predicted"/>
<evidence type="ECO:0000313" key="2">
    <source>
        <dbReference type="Proteomes" id="UP000069272"/>
    </source>
</evidence>
<keyword evidence="2" id="KW-1185">Reference proteome</keyword>
<sequence length="46" mass="5018">RRRVLNNKTIPIPRPPPGGSILCAVSFRLAIGTRWFHHGSPSVAIA</sequence>
<evidence type="ECO:0000313" key="1">
    <source>
        <dbReference type="EnsemblMetazoa" id="AALB014569-PA"/>
    </source>
</evidence>
<dbReference type="EnsemblMetazoa" id="AALB014569-RA">
    <property type="protein sequence ID" value="AALB014569-PA"/>
    <property type="gene ID" value="AALB014569"/>
</dbReference>
<name>A0A182FY66_ANOAL</name>
<dbReference type="AlphaFoldDB" id="A0A182FY66"/>
<dbReference type="VEuPathDB" id="VectorBase:AALB014569"/>
<reference evidence="1 2" key="1">
    <citation type="journal article" date="2017" name="G3 (Bethesda)">
        <title>The Physical Genome Mapping of Anopheles albimanus Corrected Scaffold Misassemblies and Identified Interarm Rearrangements in Genus Anopheles.</title>
        <authorList>
            <person name="Artemov G.N."/>
            <person name="Peery A.N."/>
            <person name="Jiang X."/>
            <person name="Tu Z."/>
            <person name="Stegniy V.N."/>
            <person name="Sharakhova M.V."/>
            <person name="Sharakhov I.V."/>
        </authorList>
    </citation>
    <scope>NUCLEOTIDE SEQUENCE [LARGE SCALE GENOMIC DNA]</scope>
    <source>
        <strain evidence="1 2">ALBI9_A</strain>
    </source>
</reference>
<organism evidence="1 2">
    <name type="scientific">Anopheles albimanus</name>
    <name type="common">New world malaria mosquito</name>
    <dbReference type="NCBI Taxonomy" id="7167"/>
    <lineage>
        <taxon>Eukaryota</taxon>
        <taxon>Metazoa</taxon>
        <taxon>Ecdysozoa</taxon>
        <taxon>Arthropoda</taxon>
        <taxon>Hexapoda</taxon>
        <taxon>Insecta</taxon>
        <taxon>Pterygota</taxon>
        <taxon>Neoptera</taxon>
        <taxon>Endopterygota</taxon>
        <taxon>Diptera</taxon>
        <taxon>Nematocera</taxon>
        <taxon>Culicoidea</taxon>
        <taxon>Culicidae</taxon>
        <taxon>Anophelinae</taxon>
        <taxon>Anopheles</taxon>
    </lineage>
</organism>
<accession>A0A182FY66</accession>